<reference evidence="1 2" key="2">
    <citation type="submission" date="2019-01" db="EMBL/GenBank/DDBJ databases">
        <title>A chromosome length genome reference of the Java medaka (oryzias javanicus).</title>
        <authorList>
            <person name="Herpin A."/>
            <person name="Takehana Y."/>
            <person name="Naruse K."/>
            <person name="Ansai S."/>
            <person name="Kawaguchi M."/>
        </authorList>
    </citation>
    <scope>NUCLEOTIDE SEQUENCE [LARGE SCALE GENOMIC DNA]</scope>
    <source>
        <strain evidence="1">RS831</strain>
        <tissue evidence="1">Whole body</tissue>
    </source>
</reference>
<dbReference type="EMBL" id="CM012456">
    <property type="protein sequence ID" value="RVE58724.1"/>
    <property type="molecule type" value="Genomic_DNA"/>
</dbReference>
<dbReference type="Proteomes" id="UP000283210">
    <property type="component" value="Chromosome 20"/>
</dbReference>
<name>A0A3S2MG80_ORYJA</name>
<organism evidence="1 2">
    <name type="scientific">Oryzias javanicus</name>
    <name type="common">Javanese ricefish</name>
    <name type="synonym">Aplocheilus javanicus</name>
    <dbReference type="NCBI Taxonomy" id="123683"/>
    <lineage>
        <taxon>Eukaryota</taxon>
        <taxon>Metazoa</taxon>
        <taxon>Chordata</taxon>
        <taxon>Craniata</taxon>
        <taxon>Vertebrata</taxon>
        <taxon>Euteleostomi</taxon>
        <taxon>Actinopterygii</taxon>
        <taxon>Neopterygii</taxon>
        <taxon>Teleostei</taxon>
        <taxon>Neoteleostei</taxon>
        <taxon>Acanthomorphata</taxon>
        <taxon>Ovalentaria</taxon>
        <taxon>Atherinomorphae</taxon>
        <taxon>Beloniformes</taxon>
        <taxon>Adrianichthyidae</taxon>
        <taxon>Oryziinae</taxon>
        <taxon>Oryzias</taxon>
    </lineage>
</organism>
<evidence type="ECO:0000313" key="2">
    <source>
        <dbReference type="Proteomes" id="UP000283210"/>
    </source>
</evidence>
<keyword evidence="2" id="KW-1185">Reference proteome</keyword>
<protein>
    <submittedName>
        <fullName evidence="1">Uncharacterized protein</fullName>
    </submittedName>
</protein>
<evidence type="ECO:0000313" key="1">
    <source>
        <dbReference type="EMBL" id="RVE58724.1"/>
    </source>
</evidence>
<reference evidence="1 2" key="1">
    <citation type="submission" date="2018-11" db="EMBL/GenBank/DDBJ databases">
        <authorList>
            <person name="Lopez-Roques C."/>
            <person name="Donnadieu C."/>
            <person name="Bouchez O."/>
            <person name="Klopp C."/>
            <person name="Cabau C."/>
            <person name="Zahm M."/>
        </authorList>
    </citation>
    <scope>NUCLEOTIDE SEQUENCE [LARGE SCALE GENOMIC DNA]</scope>
    <source>
        <strain evidence="1">RS831</strain>
        <tissue evidence="1">Whole body</tissue>
    </source>
</reference>
<dbReference type="AlphaFoldDB" id="A0A3S2MG80"/>
<proteinExistence type="predicted"/>
<gene>
    <name evidence="1" type="ORF">OJAV_G00196990</name>
</gene>
<accession>A0A3S2MG80</accession>
<sequence length="99" mass="11018">MEFCDFRELTQTPLDKGSESLSSAVWQQASLMLRIGGMSFCSNWIHIRTFSFPLPDWLPLPNSSIAKHPTCVVQWGEFAHTEGAGCGLGGRCHTKDGFR</sequence>